<proteinExistence type="predicted"/>
<keyword evidence="3" id="KW-1185">Reference proteome</keyword>
<organism evidence="2 3">
    <name type="scientific">Sporormia fimetaria CBS 119925</name>
    <dbReference type="NCBI Taxonomy" id="1340428"/>
    <lineage>
        <taxon>Eukaryota</taxon>
        <taxon>Fungi</taxon>
        <taxon>Dikarya</taxon>
        <taxon>Ascomycota</taxon>
        <taxon>Pezizomycotina</taxon>
        <taxon>Dothideomycetes</taxon>
        <taxon>Pleosporomycetidae</taxon>
        <taxon>Pleosporales</taxon>
        <taxon>Sporormiaceae</taxon>
        <taxon>Sporormia</taxon>
    </lineage>
</organism>
<dbReference type="AlphaFoldDB" id="A0A6A6V3E5"/>
<dbReference type="EMBL" id="MU006589">
    <property type="protein sequence ID" value="KAF2744369.1"/>
    <property type="molecule type" value="Genomic_DNA"/>
</dbReference>
<protein>
    <submittedName>
        <fullName evidence="2">Uncharacterized protein</fullName>
    </submittedName>
</protein>
<reference evidence="2" key="1">
    <citation type="journal article" date="2020" name="Stud. Mycol.">
        <title>101 Dothideomycetes genomes: a test case for predicting lifestyles and emergence of pathogens.</title>
        <authorList>
            <person name="Haridas S."/>
            <person name="Albert R."/>
            <person name="Binder M."/>
            <person name="Bloem J."/>
            <person name="Labutti K."/>
            <person name="Salamov A."/>
            <person name="Andreopoulos B."/>
            <person name="Baker S."/>
            <person name="Barry K."/>
            <person name="Bills G."/>
            <person name="Bluhm B."/>
            <person name="Cannon C."/>
            <person name="Castanera R."/>
            <person name="Culley D."/>
            <person name="Daum C."/>
            <person name="Ezra D."/>
            <person name="Gonzalez J."/>
            <person name="Henrissat B."/>
            <person name="Kuo A."/>
            <person name="Liang C."/>
            <person name="Lipzen A."/>
            <person name="Lutzoni F."/>
            <person name="Magnuson J."/>
            <person name="Mondo S."/>
            <person name="Nolan M."/>
            <person name="Ohm R."/>
            <person name="Pangilinan J."/>
            <person name="Park H.-J."/>
            <person name="Ramirez L."/>
            <person name="Alfaro M."/>
            <person name="Sun H."/>
            <person name="Tritt A."/>
            <person name="Yoshinaga Y."/>
            <person name="Zwiers L.-H."/>
            <person name="Turgeon B."/>
            <person name="Goodwin S."/>
            <person name="Spatafora J."/>
            <person name="Crous P."/>
            <person name="Grigoriev I."/>
        </authorList>
    </citation>
    <scope>NUCLEOTIDE SEQUENCE</scope>
    <source>
        <strain evidence="2">CBS 119925</strain>
    </source>
</reference>
<feature type="region of interest" description="Disordered" evidence="1">
    <location>
        <begin position="1"/>
        <end position="107"/>
    </location>
</feature>
<name>A0A6A6V3E5_9PLEO</name>
<evidence type="ECO:0000313" key="3">
    <source>
        <dbReference type="Proteomes" id="UP000799440"/>
    </source>
</evidence>
<gene>
    <name evidence="2" type="ORF">M011DRAFT_171776</name>
</gene>
<evidence type="ECO:0000256" key="1">
    <source>
        <dbReference type="SAM" id="MobiDB-lite"/>
    </source>
</evidence>
<evidence type="ECO:0000313" key="2">
    <source>
        <dbReference type="EMBL" id="KAF2744369.1"/>
    </source>
</evidence>
<accession>A0A6A6V3E5</accession>
<sequence length="175" mass="20012">MEQANVEVREVDQEMTENAEPTQAERPSIEMTDAQDDAPPPRETDWASATVIEGQDPTENLGQEAEETGFGGRGASPRPTVPERTSSRAWQPLFHIRSQDTDDEEEKPLLTGDKWHWSWKGGLFGHLELEMERFPRLDRALHPPFVLPKEPQTGRYLTERPIPDCPARTNVGWRW</sequence>
<dbReference type="Proteomes" id="UP000799440">
    <property type="component" value="Unassembled WGS sequence"/>
</dbReference>